<organism evidence="2 3">
    <name type="scientific">Caminibacter pacificus</name>
    <dbReference type="NCBI Taxonomy" id="1424653"/>
    <lineage>
        <taxon>Bacteria</taxon>
        <taxon>Pseudomonadati</taxon>
        <taxon>Campylobacterota</taxon>
        <taxon>Epsilonproteobacteria</taxon>
        <taxon>Nautiliales</taxon>
        <taxon>Nautiliaceae</taxon>
        <taxon>Caminibacter</taxon>
    </lineage>
</organism>
<reference evidence="2 3" key="2">
    <citation type="submission" date="2018-11" db="EMBL/GenBank/DDBJ databases">
        <title>Genomic Encyclopedia of Type Strains, Phase IV (KMG-IV): sequencing the most valuable type-strain genomes for metagenomic binning, comparative biology and taxonomic classification.</title>
        <authorList>
            <person name="Goeker M."/>
        </authorList>
    </citation>
    <scope>NUCLEOTIDE SEQUENCE [LARGE SCALE GENOMIC DNA]</scope>
    <source>
        <strain evidence="2 3">DSM 27783</strain>
    </source>
</reference>
<gene>
    <name evidence="1" type="ORF">C6V80_05600</name>
    <name evidence="2" type="ORF">EDC58_0306</name>
</gene>
<dbReference type="AlphaFoldDB" id="A0AAJ4RE20"/>
<evidence type="ECO:0000313" key="3">
    <source>
        <dbReference type="Proteomes" id="UP000272781"/>
    </source>
</evidence>
<protein>
    <submittedName>
        <fullName evidence="1">Stationary phase survival protein SurE</fullName>
    </submittedName>
</protein>
<dbReference type="RefSeq" id="WP_123351736.1">
    <property type="nucleotide sequence ID" value="NZ_CP027432.2"/>
</dbReference>
<reference evidence="4" key="1">
    <citation type="submission" date="2018-03" db="EMBL/GenBank/DDBJ databases">
        <title>A comparative analysis of the Nautiliaceae.</title>
        <authorList>
            <person name="Grosche A."/>
            <person name="Smedile F."/>
            <person name="Vetriani C."/>
        </authorList>
    </citation>
    <scope>NUCLEOTIDE SEQUENCE [LARGE SCALE GENOMIC DNA]</scope>
    <source>
        <strain evidence="4">TB6</strain>
    </source>
</reference>
<dbReference type="EMBL" id="CP027432">
    <property type="protein sequence ID" value="QCI28450.1"/>
    <property type="molecule type" value="Genomic_DNA"/>
</dbReference>
<dbReference type="Proteomes" id="UP000272781">
    <property type="component" value="Unassembled WGS sequence"/>
</dbReference>
<accession>A0AAJ4RE20</accession>
<proteinExistence type="predicted"/>
<evidence type="ECO:0000313" key="4">
    <source>
        <dbReference type="Proteomes" id="UP000298805"/>
    </source>
</evidence>
<evidence type="ECO:0000313" key="1">
    <source>
        <dbReference type="EMBL" id="QCI28450.1"/>
    </source>
</evidence>
<dbReference type="EMBL" id="RJVK01000001">
    <property type="protein sequence ID" value="ROR40825.1"/>
    <property type="molecule type" value="Genomic_DNA"/>
</dbReference>
<sequence>MDYKKYLRDDIDFKILSNYTFAYADIEEDFEEFKRRLGGYDVGVWVDKMENGELKMENGQWRMDEIRFFNSQGEELSWEDLVLNYMKALNTFMREQIGVCINKNIPRTLDNDLTYLIVQRKDYKDFHDNFFIAVDGEVIFPMITKNFDIDLAIIKLVEWKNRAGMKNLIKFHN</sequence>
<reference evidence="1" key="3">
    <citation type="submission" date="2019-06" db="EMBL/GenBank/DDBJ databases">
        <title>A comparative analysis of the Nautiliaceae.</title>
        <authorList>
            <person name="Grosche A."/>
            <person name="Smedile F."/>
            <person name="Vetriani C."/>
        </authorList>
    </citation>
    <scope>NUCLEOTIDE SEQUENCE</scope>
    <source>
        <strain evidence="1">TB6</strain>
    </source>
</reference>
<evidence type="ECO:0000313" key="2">
    <source>
        <dbReference type="EMBL" id="ROR40825.1"/>
    </source>
</evidence>
<name>A0AAJ4RE20_9BACT</name>
<dbReference type="Proteomes" id="UP000298805">
    <property type="component" value="Chromosome"/>
</dbReference>
<keyword evidence="4" id="KW-1185">Reference proteome</keyword>